<dbReference type="EMBL" id="MHNK01000001">
    <property type="protein sequence ID" value="OGZ44552.1"/>
    <property type="molecule type" value="Genomic_DNA"/>
</dbReference>
<organism evidence="1 2">
    <name type="scientific">Candidatus Ryanbacteria bacterium RIFCSPHIGHO2_01_FULL_45_22</name>
    <dbReference type="NCBI Taxonomy" id="1802114"/>
    <lineage>
        <taxon>Bacteria</taxon>
        <taxon>Candidatus Ryaniibacteriota</taxon>
    </lineage>
</organism>
<evidence type="ECO:0000313" key="2">
    <source>
        <dbReference type="Proteomes" id="UP000177480"/>
    </source>
</evidence>
<name>A0A1G2G3F4_9BACT</name>
<dbReference type="STRING" id="1802114.A2719_04005"/>
<dbReference type="Proteomes" id="UP000177480">
    <property type="component" value="Unassembled WGS sequence"/>
</dbReference>
<protein>
    <submittedName>
        <fullName evidence="1">Uncharacterized protein</fullName>
    </submittedName>
</protein>
<sequence length="89" mass="10032">MYQLHAASSPRAGLACVFCVWDDSGHPVYAITPCGDAEMVCMALVITPGFNYADLRFVLDVEFIRMFAIINGIYLDALQKKYEAWHLKK</sequence>
<reference evidence="1 2" key="1">
    <citation type="journal article" date="2016" name="Nat. Commun.">
        <title>Thousands of microbial genomes shed light on interconnected biogeochemical processes in an aquifer system.</title>
        <authorList>
            <person name="Anantharaman K."/>
            <person name="Brown C.T."/>
            <person name="Hug L.A."/>
            <person name="Sharon I."/>
            <person name="Castelle C.J."/>
            <person name="Probst A.J."/>
            <person name="Thomas B.C."/>
            <person name="Singh A."/>
            <person name="Wilkins M.J."/>
            <person name="Karaoz U."/>
            <person name="Brodie E.L."/>
            <person name="Williams K.H."/>
            <person name="Hubbard S.S."/>
            <person name="Banfield J.F."/>
        </authorList>
    </citation>
    <scope>NUCLEOTIDE SEQUENCE [LARGE SCALE GENOMIC DNA]</scope>
</reference>
<gene>
    <name evidence="1" type="ORF">A2719_04005</name>
</gene>
<dbReference type="AlphaFoldDB" id="A0A1G2G3F4"/>
<proteinExistence type="predicted"/>
<accession>A0A1G2G3F4</accession>
<evidence type="ECO:0000313" key="1">
    <source>
        <dbReference type="EMBL" id="OGZ44552.1"/>
    </source>
</evidence>
<comment type="caution">
    <text evidence="1">The sequence shown here is derived from an EMBL/GenBank/DDBJ whole genome shotgun (WGS) entry which is preliminary data.</text>
</comment>